<accession>A0A2U2HLK4</accession>
<protein>
    <submittedName>
        <fullName evidence="1">Uncharacterized protein</fullName>
    </submittedName>
</protein>
<dbReference type="EMBL" id="PXWF02000202">
    <property type="protein sequence ID" value="PWF48349.1"/>
    <property type="molecule type" value="Genomic_DNA"/>
</dbReference>
<evidence type="ECO:0000313" key="2">
    <source>
        <dbReference type="Proteomes" id="UP000241421"/>
    </source>
</evidence>
<dbReference type="AlphaFoldDB" id="A0A2U2HLK4"/>
<keyword evidence="2" id="KW-1185">Reference proteome</keyword>
<reference evidence="1 2" key="1">
    <citation type="submission" date="2018-04" db="EMBL/GenBank/DDBJ databases">
        <title>Massilia violaceinigra sp. nov., a novel purple-pigmented bacterium isolated from Tianshan glacier, Xinjiang, China.</title>
        <authorList>
            <person name="Wang H."/>
        </authorList>
    </citation>
    <scope>NUCLEOTIDE SEQUENCE [LARGE SCALE GENOMIC DNA]</scope>
    <source>
        <strain evidence="1 2">B448-2</strain>
    </source>
</reference>
<sequence length="584" mass="63253">MHSRKQQQAAILEEWAGRAPGDPVAEFLKGATEESKRAIVSIYNYYTGVPGRTAVKKMLETGVCSAFRRAEVSELLARHGLDASPLAVAVEAAAEQCELSAASEQESEARGLCYCEALLRFTRSLDCGHVALGAFELICQDTQSDIDAFLRFCSKLVPAIDGVLATFESKDRATYCLAMLLCAQHGVAPTLRRLQSIGVQFDPAKLQTQLAAVYLCEQNGKFVEQTGEYSRDDSFFATRAALACLVWRDHHGHPCVSWLISVLWCSRDISDVFRSRCYTTASAGCISKNLMRLYGGTDKDQGEKFSTEITSAFEWSKQPDIAGKAANTARALVPIKAADHAFVLEIFKQLLDSTYRSSALIGLAAKLGVFYHGLSEPPCTSPSGNQNAATEQVELVRKLALAVNPDCAPDAAAAPILAMTRAIYYKNVGATEVLAPGFDWQDMPGDWRDKTSFAQRESAAAAGPFLWLYGRLFQKHVDEVINNVAAGLAAHRSACPTGQALSRFLFLVPQVRMPTGAGPRRNRTLADYPGDGAMRNTLITLAMTPMLSGLAIKQDLASPILHRAGPLKGSQPLFGHSHHSGAGT</sequence>
<name>A0A2U2HLK4_9BURK</name>
<organism evidence="1 2">
    <name type="scientific">Massilia glaciei</name>
    <dbReference type="NCBI Taxonomy" id="1524097"/>
    <lineage>
        <taxon>Bacteria</taxon>
        <taxon>Pseudomonadati</taxon>
        <taxon>Pseudomonadota</taxon>
        <taxon>Betaproteobacteria</taxon>
        <taxon>Burkholderiales</taxon>
        <taxon>Oxalobacteraceae</taxon>
        <taxon>Telluria group</taxon>
        <taxon>Massilia</taxon>
    </lineage>
</organism>
<gene>
    <name evidence="1" type="ORF">C7C56_012385</name>
</gene>
<dbReference type="Proteomes" id="UP000241421">
    <property type="component" value="Unassembled WGS sequence"/>
</dbReference>
<comment type="caution">
    <text evidence="1">The sequence shown here is derived from an EMBL/GenBank/DDBJ whole genome shotgun (WGS) entry which is preliminary data.</text>
</comment>
<dbReference type="RefSeq" id="WP_106757700.1">
    <property type="nucleotide sequence ID" value="NZ_PXWF02000202.1"/>
</dbReference>
<evidence type="ECO:0000313" key="1">
    <source>
        <dbReference type="EMBL" id="PWF48349.1"/>
    </source>
</evidence>
<proteinExistence type="predicted"/>